<comment type="caution">
    <text evidence="2">The sequence shown here is derived from an EMBL/GenBank/DDBJ whole genome shotgun (WGS) entry which is preliminary data.</text>
</comment>
<accession>A0A9Q0IKL3</accession>
<dbReference type="EMBL" id="JANIIK010000046">
    <property type="protein sequence ID" value="KAJ3602229.1"/>
    <property type="molecule type" value="Genomic_DNA"/>
</dbReference>
<feature type="region of interest" description="Disordered" evidence="1">
    <location>
        <begin position="80"/>
        <end position="103"/>
    </location>
</feature>
<dbReference type="AlphaFoldDB" id="A0A9Q0IKL3"/>
<dbReference type="Proteomes" id="UP001148018">
    <property type="component" value="Unassembled WGS sequence"/>
</dbReference>
<sequence>MAIAKAKQSKRKANTLVVTCDGEVRQGLGERLSPRGRAANETDDAHCSFFCVSSSISTDRRRYRLQTVWCVERSIDRHGGRDTLSVQNQRTHSPRSSSVSGGP</sequence>
<organism evidence="2 3">
    <name type="scientific">Muraenolepis orangiensis</name>
    <name type="common">Patagonian moray cod</name>
    <dbReference type="NCBI Taxonomy" id="630683"/>
    <lineage>
        <taxon>Eukaryota</taxon>
        <taxon>Metazoa</taxon>
        <taxon>Chordata</taxon>
        <taxon>Craniata</taxon>
        <taxon>Vertebrata</taxon>
        <taxon>Euteleostomi</taxon>
        <taxon>Actinopterygii</taxon>
        <taxon>Neopterygii</taxon>
        <taxon>Teleostei</taxon>
        <taxon>Neoteleostei</taxon>
        <taxon>Acanthomorphata</taxon>
        <taxon>Zeiogadaria</taxon>
        <taxon>Gadariae</taxon>
        <taxon>Gadiformes</taxon>
        <taxon>Muraenolepidoidei</taxon>
        <taxon>Muraenolepididae</taxon>
        <taxon>Muraenolepis</taxon>
    </lineage>
</organism>
<protein>
    <submittedName>
        <fullName evidence="2">Uncharacterized protein</fullName>
    </submittedName>
</protein>
<evidence type="ECO:0000313" key="2">
    <source>
        <dbReference type="EMBL" id="KAJ3602229.1"/>
    </source>
</evidence>
<name>A0A9Q0IKL3_9TELE</name>
<gene>
    <name evidence="2" type="ORF">NHX12_029988</name>
</gene>
<feature type="compositionally biased region" description="Polar residues" evidence="1">
    <location>
        <begin position="84"/>
        <end position="103"/>
    </location>
</feature>
<keyword evidence="3" id="KW-1185">Reference proteome</keyword>
<evidence type="ECO:0000256" key="1">
    <source>
        <dbReference type="SAM" id="MobiDB-lite"/>
    </source>
</evidence>
<proteinExistence type="predicted"/>
<evidence type="ECO:0000313" key="3">
    <source>
        <dbReference type="Proteomes" id="UP001148018"/>
    </source>
</evidence>
<reference evidence="2" key="1">
    <citation type="submission" date="2022-07" db="EMBL/GenBank/DDBJ databases">
        <title>Chromosome-level genome of Muraenolepis orangiensis.</title>
        <authorList>
            <person name="Kim J."/>
        </authorList>
    </citation>
    <scope>NUCLEOTIDE SEQUENCE</scope>
    <source>
        <strain evidence="2">KU_S4_2022</strain>
        <tissue evidence="2">Muscle</tissue>
    </source>
</reference>